<dbReference type="EMBL" id="BAABDD010000001">
    <property type="protein sequence ID" value="GAA3725201.1"/>
    <property type="molecule type" value="Genomic_DNA"/>
</dbReference>
<evidence type="ECO:0000256" key="1">
    <source>
        <dbReference type="ARBA" id="ARBA00023015"/>
    </source>
</evidence>
<dbReference type="Gene3D" id="1.10.10.10">
    <property type="entry name" value="Winged helix-like DNA-binding domain superfamily/Winged helix DNA-binding domain"/>
    <property type="match status" value="1"/>
</dbReference>
<dbReference type="SUPFAM" id="SSF48452">
    <property type="entry name" value="TPR-like"/>
    <property type="match status" value="1"/>
</dbReference>
<dbReference type="Gene3D" id="1.25.40.10">
    <property type="entry name" value="Tetratricopeptide repeat domain"/>
    <property type="match status" value="1"/>
</dbReference>
<evidence type="ECO:0000313" key="5">
    <source>
        <dbReference type="Proteomes" id="UP001500908"/>
    </source>
</evidence>
<proteinExistence type="predicted"/>
<dbReference type="SMART" id="SM01043">
    <property type="entry name" value="BTAD"/>
    <property type="match status" value="1"/>
</dbReference>
<dbReference type="PANTHER" id="PTHR35807:SF1">
    <property type="entry name" value="TRANSCRIPTIONAL REGULATOR REDD"/>
    <property type="match status" value="1"/>
</dbReference>
<dbReference type="Proteomes" id="UP001500908">
    <property type="component" value="Unassembled WGS sequence"/>
</dbReference>
<keyword evidence="2" id="KW-0804">Transcription</keyword>
<dbReference type="InterPro" id="IPR051677">
    <property type="entry name" value="AfsR-DnrI-RedD_regulator"/>
</dbReference>
<dbReference type="InterPro" id="IPR011990">
    <property type="entry name" value="TPR-like_helical_dom_sf"/>
</dbReference>
<name>A0ABP7EXP3_9ACTN</name>
<comment type="caution">
    <text evidence="4">The sequence shown here is derived from an EMBL/GenBank/DDBJ whole genome shotgun (WGS) entry which is preliminary data.</text>
</comment>
<evidence type="ECO:0000256" key="2">
    <source>
        <dbReference type="ARBA" id="ARBA00023163"/>
    </source>
</evidence>
<dbReference type="InterPro" id="IPR036388">
    <property type="entry name" value="WH-like_DNA-bd_sf"/>
</dbReference>
<dbReference type="PANTHER" id="PTHR35807">
    <property type="entry name" value="TRANSCRIPTIONAL REGULATOR REDD-RELATED"/>
    <property type="match status" value="1"/>
</dbReference>
<evidence type="ECO:0000259" key="3">
    <source>
        <dbReference type="SMART" id="SM01043"/>
    </source>
</evidence>
<sequence length="266" mass="29001">MIECDGAPNRHLSSAQAQVAFARLTLERASGTNRDQLADTVWPGKLPDTWSSALRSVVSRVRAFVSHPEPTHEPPLVAQGGRYLLRLPTDTTVDLEFAEEAIGKANQAFAAGALAEAQRLATTATASLQGPFLPDHDSEWVNSIRERVEASLVSGLETASLAASGLGDERNALRFADEAVRRAPLRESAHRCRMTAHAAAGNRAQALWSYHELRRTLAEELGIEPAPETQKAFLQLLRSPEEEPWPEARRDSERVLLPCSRCGAVA</sequence>
<dbReference type="InterPro" id="IPR005158">
    <property type="entry name" value="BTAD"/>
</dbReference>
<gene>
    <name evidence="4" type="ORF">GCM10022402_02320</name>
</gene>
<evidence type="ECO:0000313" key="4">
    <source>
        <dbReference type="EMBL" id="GAA3725201.1"/>
    </source>
</evidence>
<reference evidence="5" key="1">
    <citation type="journal article" date="2019" name="Int. J. Syst. Evol. Microbiol.">
        <title>The Global Catalogue of Microorganisms (GCM) 10K type strain sequencing project: providing services to taxonomists for standard genome sequencing and annotation.</title>
        <authorList>
            <consortium name="The Broad Institute Genomics Platform"/>
            <consortium name="The Broad Institute Genome Sequencing Center for Infectious Disease"/>
            <person name="Wu L."/>
            <person name="Ma J."/>
        </authorList>
    </citation>
    <scope>NUCLEOTIDE SEQUENCE [LARGE SCALE GENOMIC DNA]</scope>
    <source>
        <strain evidence="5">JCM 17137</strain>
    </source>
</reference>
<keyword evidence="1" id="KW-0805">Transcription regulation</keyword>
<protein>
    <recommendedName>
        <fullName evidence="3">Bacterial transcriptional activator domain-containing protein</fullName>
    </recommendedName>
</protein>
<dbReference type="Pfam" id="PF03704">
    <property type="entry name" value="BTAD"/>
    <property type="match status" value="1"/>
</dbReference>
<organism evidence="4 5">
    <name type="scientific">Salinactinospora qingdaonensis</name>
    <dbReference type="NCBI Taxonomy" id="702744"/>
    <lineage>
        <taxon>Bacteria</taxon>
        <taxon>Bacillati</taxon>
        <taxon>Actinomycetota</taxon>
        <taxon>Actinomycetes</taxon>
        <taxon>Streptosporangiales</taxon>
        <taxon>Nocardiopsidaceae</taxon>
        <taxon>Salinactinospora</taxon>
    </lineage>
</organism>
<feature type="domain" description="Bacterial transcriptional activator" evidence="3">
    <location>
        <begin position="93"/>
        <end position="237"/>
    </location>
</feature>
<keyword evidence="5" id="KW-1185">Reference proteome</keyword>
<accession>A0ABP7EXP3</accession>